<evidence type="ECO:0000313" key="3">
    <source>
        <dbReference type="EMBL" id="KAJ6812179.1"/>
    </source>
</evidence>
<sequence length="549" mass="60720">MARSRKNKGKAKASAEAAEPAASAVATAAPASTPVSAKKKITKRQKKRKIPETAMAAAAAASASAEKKEPTAPEEEKKKEETKAPKEEKKEPRKAAAAAEAAEEKISGFIFMCNSRTKPECYRNQVFGLTKGSREMVERIKPGVRLFLYDFDVKLLYGVYRATTQGGMNLVPEAFRGAFPAQVKFEIDKDCLPIHESSFKHAILENYDSRKKFKPNLSSKQVHKLLSMFQPISSAPQMVGQQYINDKRPPAHLPPPADLYRQGVYQAPAHLPPPEDLYRSRGHLPRAHIPPPEDLYRSRVHLPPPHIPPEDLYRSRGHHAPAYMPQLEDPYRPAGHIIPQEGPYRSRIHQAPAHMPPPEDPHRPAARVVPSHLPHANDLYGSGRFLVHSQLPPEDPYSLVYLARTPVESRYLSQLAPPPASDPYVPQYVGATSTVPPTTDPYYTKPAIDPYSQLDVGRYQLENTAPSDRLAYRMAPEIARADDPYRTAAIPAVATELQPLESYYLTAYEAPNRAYAGSIQRQASSNATAPVNASVSSLYAFAGPAPAYR</sequence>
<feature type="compositionally biased region" description="Basic residues" evidence="1">
    <location>
        <begin position="37"/>
        <end position="49"/>
    </location>
</feature>
<dbReference type="Proteomes" id="UP001140949">
    <property type="component" value="Unassembled WGS sequence"/>
</dbReference>
<gene>
    <name evidence="3" type="ORF">M6B38_150180</name>
</gene>
<feature type="compositionally biased region" description="Low complexity" evidence="1">
    <location>
        <begin position="12"/>
        <end position="36"/>
    </location>
</feature>
<dbReference type="InterPro" id="IPR013989">
    <property type="entry name" value="Dev_and_cell_death_domain"/>
</dbReference>
<evidence type="ECO:0000259" key="2">
    <source>
        <dbReference type="PROSITE" id="PS51222"/>
    </source>
</evidence>
<dbReference type="EMBL" id="JANAVB010031245">
    <property type="protein sequence ID" value="KAJ6812179.1"/>
    <property type="molecule type" value="Genomic_DNA"/>
</dbReference>
<dbReference type="PANTHER" id="PTHR46444:SF19">
    <property type="entry name" value="OS02G0745600 PROTEIN"/>
    <property type="match status" value="1"/>
</dbReference>
<accession>A0AAX6F7M8</accession>
<dbReference type="PROSITE" id="PS51222">
    <property type="entry name" value="DCD"/>
    <property type="match status" value="1"/>
</dbReference>
<dbReference type="SMART" id="SM00767">
    <property type="entry name" value="DCD"/>
    <property type="match status" value="1"/>
</dbReference>
<feature type="compositionally biased region" description="Basic residues" evidence="1">
    <location>
        <begin position="1"/>
        <end position="11"/>
    </location>
</feature>
<evidence type="ECO:0000256" key="1">
    <source>
        <dbReference type="SAM" id="MobiDB-lite"/>
    </source>
</evidence>
<feature type="region of interest" description="Disordered" evidence="1">
    <location>
        <begin position="1"/>
        <end position="98"/>
    </location>
</feature>
<name>A0AAX6F7M8_IRIPA</name>
<organism evidence="3 4">
    <name type="scientific">Iris pallida</name>
    <name type="common">Sweet iris</name>
    <dbReference type="NCBI Taxonomy" id="29817"/>
    <lineage>
        <taxon>Eukaryota</taxon>
        <taxon>Viridiplantae</taxon>
        <taxon>Streptophyta</taxon>
        <taxon>Embryophyta</taxon>
        <taxon>Tracheophyta</taxon>
        <taxon>Spermatophyta</taxon>
        <taxon>Magnoliopsida</taxon>
        <taxon>Liliopsida</taxon>
        <taxon>Asparagales</taxon>
        <taxon>Iridaceae</taxon>
        <taxon>Iridoideae</taxon>
        <taxon>Irideae</taxon>
        <taxon>Iris</taxon>
    </lineage>
</organism>
<comment type="caution">
    <text evidence="3">The sequence shown here is derived from an EMBL/GenBank/DDBJ whole genome shotgun (WGS) entry which is preliminary data.</text>
</comment>
<dbReference type="PANTHER" id="PTHR46444">
    <property type="entry name" value="DCD (DEVELOPMENT AND CELL DEATH) DOMAIN PROTEIN-RELATED"/>
    <property type="match status" value="1"/>
</dbReference>
<feature type="compositionally biased region" description="Low complexity" evidence="1">
    <location>
        <begin position="54"/>
        <end position="64"/>
    </location>
</feature>
<reference evidence="3" key="2">
    <citation type="submission" date="2023-04" db="EMBL/GenBank/DDBJ databases">
        <authorList>
            <person name="Bruccoleri R.E."/>
            <person name="Oakeley E.J."/>
            <person name="Faust A.-M."/>
            <person name="Dessus-Babus S."/>
            <person name="Altorfer M."/>
            <person name="Burckhardt D."/>
            <person name="Oertli M."/>
            <person name="Naumann U."/>
            <person name="Petersen F."/>
            <person name="Wong J."/>
        </authorList>
    </citation>
    <scope>NUCLEOTIDE SEQUENCE</scope>
    <source>
        <strain evidence="3">GSM-AAB239-AS_SAM_17_03QT</strain>
        <tissue evidence="3">Leaf</tissue>
    </source>
</reference>
<dbReference type="AlphaFoldDB" id="A0AAX6F7M8"/>
<feature type="compositionally biased region" description="Basic and acidic residues" evidence="1">
    <location>
        <begin position="65"/>
        <end position="94"/>
    </location>
</feature>
<evidence type="ECO:0000313" key="4">
    <source>
        <dbReference type="Proteomes" id="UP001140949"/>
    </source>
</evidence>
<feature type="domain" description="DCD" evidence="2">
    <location>
        <begin position="104"/>
        <end position="231"/>
    </location>
</feature>
<keyword evidence="4" id="KW-1185">Reference proteome</keyword>
<proteinExistence type="predicted"/>
<dbReference type="Pfam" id="PF10539">
    <property type="entry name" value="Dev_Cell_Death"/>
    <property type="match status" value="1"/>
</dbReference>
<protein>
    <recommendedName>
        <fullName evidence="2">DCD domain-containing protein</fullName>
    </recommendedName>
</protein>
<reference evidence="3" key="1">
    <citation type="journal article" date="2023" name="GigaByte">
        <title>Genome assembly of the bearded iris, Iris pallida Lam.</title>
        <authorList>
            <person name="Bruccoleri R.E."/>
            <person name="Oakeley E.J."/>
            <person name="Faust A.M.E."/>
            <person name="Altorfer M."/>
            <person name="Dessus-Babus S."/>
            <person name="Burckhardt D."/>
            <person name="Oertli M."/>
            <person name="Naumann U."/>
            <person name="Petersen F."/>
            <person name="Wong J."/>
        </authorList>
    </citation>
    <scope>NUCLEOTIDE SEQUENCE</scope>
    <source>
        <strain evidence="3">GSM-AAB239-AS_SAM_17_03QT</strain>
    </source>
</reference>